<comment type="caution">
    <text evidence="2">The sequence shown here is derived from an EMBL/GenBank/DDBJ whole genome shotgun (WGS) entry which is preliminary data.</text>
</comment>
<evidence type="ECO:0000256" key="1">
    <source>
        <dbReference type="SAM" id="SignalP"/>
    </source>
</evidence>
<feature type="signal peptide" evidence="1">
    <location>
        <begin position="1"/>
        <end position="17"/>
    </location>
</feature>
<name>A0ABR1TYF2_9PEZI</name>
<dbReference type="Proteomes" id="UP001444661">
    <property type="component" value="Unassembled WGS sequence"/>
</dbReference>
<organism evidence="2 3">
    <name type="scientific">Apiospora rasikravindrae</name>
    <dbReference type="NCBI Taxonomy" id="990691"/>
    <lineage>
        <taxon>Eukaryota</taxon>
        <taxon>Fungi</taxon>
        <taxon>Dikarya</taxon>
        <taxon>Ascomycota</taxon>
        <taxon>Pezizomycotina</taxon>
        <taxon>Sordariomycetes</taxon>
        <taxon>Xylariomycetidae</taxon>
        <taxon>Amphisphaeriales</taxon>
        <taxon>Apiosporaceae</taxon>
        <taxon>Apiospora</taxon>
    </lineage>
</organism>
<feature type="chain" id="PRO_5045397955" evidence="1">
    <location>
        <begin position="18"/>
        <end position="160"/>
    </location>
</feature>
<keyword evidence="1" id="KW-0732">Signal</keyword>
<proteinExistence type="predicted"/>
<protein>
    <submittedName>
        <fullName evidence="2">Uncharacterized protein</fullName>
    </submittedName>
</protein>
<evidence type="ECO:0000313" key="3">
    <source>
        <dbReference type="Proteomes" id="UP001444661"/>
    </source>
</evidence>
<reference evidence="2 3" key="1">
    <citation type="submission" date="2023-01" db="EMBL/GenBank/DDBJ databases">
        <title>Analysis of 21 Apiospora genomes using comparative genomics revels a genus with tremendous synthesis potential of carbohydrate active enzymes and secondary metabolites.</title>
        <authorList>
            <person name="Sorensen T."/>
        </authorList>
    </citation>
    <scope>NUCLEOTIDE SEQUENCE [LARGE SCALE GENOMIC DNA]</scope>
    <source>
        <strain evidence="2 3">CBS 33761</strain>
    </source>
</reference>
<dbReference type="EMBL" id="JAQQWK010000002">
    <property type="protein sequence ID" value="KAK8051674.1"/>
    <property type="molecule type" value="Genomic_DNA"/>
</dbReference>
<evidence type="ECO:0000313" key="2">
    <source>
        <dbReference type="EMBL" id="KAK8051674.1"/>
    </source>
</evidence>
<gene>
    <name evidence="2" type="ORF">PG993_003059</name>
</gene>
<keyword evidence="3" id="KW-1185">Reference proteome</keyword>
<accession>A0ABR1TYF2</accession>
<sequence length="160" mass="17779">MLSALALLLSLAQLGMGSPPGGFCFDVKYDVMPNEGSFCIANPDDKLAIAIFREEDQRGCNPNRSYDFYVDVDYISVADGSKQNVQVEKREKVGDDWVGSLDFNTGIHYFSIKPETNVTINVHAENITYVGPQEKHHTFTWQGPSTGFPYTGEVSPPYCQ</sequence>